<proteinExistence type="predicted"/>
<evidence type="ECO:0000313" key="3">
    <source>
        <dbReference type="Proteomes" id="UP001139293"/>
    </source>
</evidence>
<sequence>MQTMFMFRQAQPKQMPQTLSYQAVFLGLLLVTLFGLLGCQQTQIEFTAAAEPSLPVFNSLQGAPIVTPLTSTSATALSNEALSIESLEKSPFNSELKRYSLNNTLSGLNHISLVAYSQQPLQNLDVLLQAFIEKTTWLAQQSNLACSESLRIRASMHSLTMSIDCPDSPELASSLLLQFWQANSFNEIDIANVRRQLKLAKHINAYSGAEIDDVWAKKILGEQHIYNQALNDTSLAAELDLTKLNQVRDKIISQSKWALLTNQSLAKNNEFSAKLAQDLAALTAKSQQVAPQPLSTFKLKVPASNSQKTLFIIDAPGSVQTQVRIGYPLAVDEPNQQQTADDIQDCKLLASWLGRSFSGRLYHDLREVRGLTYGIYGRCFDNPLSRTLKFYGSTKLEHSGAFISGVLDHLALATESSASIDEVNALKTYLTSQKILRQANYRAIEADTIKQLIRGSSTEQQQAQNRRLDALTPEQLQGIAQSVFLNTPYIVIRGDRAKIESDLKQKLPEWTLVAVSADD</sequence>
<dbReference type="Pfam" id="PF05193">
    <property type="entry name" value="Peptidase_M16_C"/>
    <property type="match status" value="1"/>
</dbReference>
<name>A0A9X1ZKI0_9GAMM</name>
<dbReference type="Gene3D" id="3.30.830.10">
    <property type="entry name" value="Metalloenzyme, LuxS/M16 peptidase-like"/>
    <property type="match status" value="1"/>
</dbReference>
<dbReference type="AlphaFoldDB" id="A0A9X1ZKI0"/>
<feature type="domain" description="Peptidase M16 C-terminal" evidence="1">
    <location>
        <begin position="292"/>
        <end position="428"/>
    </location>
</feature>
<organism evidence="2 3">
    <name type="scientific">Shewanella pneumatophori</name>
    <dbReference type="NCBI Taxonomy" id="314092"/>
    <lineage>
        <taxon>Bacteria</taxon>
        <taxon>Pseudomonadati</taxon>
        <taxon>Pseudomonadota</taxon>
        <taxon>Gammaproteobacteria</taxon>
        <taxon>Alteromonadales</taxon>
        <taxon>Shewanellaceae</taxon>
        <taxon>Shewanella</taxon>
    </lineage>
</organism>
<evidence type="ECO:0000259" key="1">
    <source>
        <dbReference type="Pfam" id="PF05193"/>
    </source>
</evidence>
<comment type="caution">
    <text evidence="2">The sequence shown here is derived from an EMBL/GenBank/DDBJ whole genome shotgun (WGS) entry which is preliminary data.</text>
</comment>
<protein>
    <submittedName>
        <fullName evidence="2">Insulinase family protein</fullName>
    </submittedName>
</protein>
<dbReference type="Proteomes" id="UP001139293">
    <property type="component" value="Unassembled WGS sequence"/>
</dbReference>
<dbReference type="InterPro" id="IPR011249">
    <property type="entry name" value="Metalloenz_LuxS/M16"/>
</dbReference>
<reference evidence="2" key="1">
    <citation type="submission" date="2022-01" db="EMBL/GenBank/DDBJ databases">
        <title>Whole genome-based taxonomy of the Shewanellaceae.</title>
        <authorList>
            <person name="Martin-Rodriguez A.J."/>
        </authorList>
    </citation>
    <scope>NUCLEOTIDE SEQUENCE</scope>
    <source>
        <strain evidence="2">KCTC 23973</strain>
    </source>
</reference>
<dbReference type="RefSeq" id="WP_248948695.1">
    <property type="nucleotide sequence ID" value="NZ_JAKILB010000002.1"/>
</dbReference>
<gene>
    <name evidence="2" type="ORF">L2740_03455</name>
</gene>
<dbReference type="GO" id="GO:0046872">
    <property type="term" value="F:metal ion binding"/>
    <property type="evidence" value="ECO:0007669"/>
    <property type="project" value="InterPro"/>
</dbReference>
<accession>A0A9X1ZKI0</accession>
<keyword evidence="3" id="KW-1185">Reference proteome</keyword>
<dbReference type="SUPFAM" id="SSF63411">
    <property type="entry name" value="LuxS/MPP-like metallohydrolase"/>
    <property type="match status" value="1"/>
</dbReference>
<evidence type="ECO:0000313" key="2">
    <source>
        <dbReference type="EMBL" id="MCL1137601.1"/>
    </source>
</evidence>
<dbReference type="EMBL" id="JAKILB010000002">
    <property type="protein sequence ID" value="MCL1137601.1"/>
    <property type="molecule type" value="Genomic_DNA"/>
</dbReference>
<dbReference type="InterPro" id="IPR007863">
    <property type="entry name" value="Peptidase_M16_C"/>
</dbReference>